<sequence>MPARLWTRQAAAALLLLCFASSATGSTHPQPTPGIPQLPRLAAFGSACTPSTSPQALQGFASNAHDSSGGPCPSGMRLAPPAQPQGSLMGVRRVLADVSPAQSMAAPAPSPDEAAYLLVVMEVHGQGIQPFGYEDRVDFLVAMDDAIVHINLSNIELLAVEEFLPAAGPAAESLLNLYGDNGVLTRQTPAPAASAPSARVAAQTLAEQAASPRAAQPRASGRKLLQMLPRSSADASTVTPSANLSEPIVRVTLRISTSRGNLTVVEYELKQSVANSTAPMVAGFRAKGHNVTSIQLDSMTASFAPIGGPSIAPALPDLPSDSAPAPPTAAGRSGKVFMQPTDGASSTSRATTIGVSVGVGVLLVVGIVAASGVFMYRRQRPDLKAGAEAARSRHWGLPGPKQAPGGGGADPPGFLGAPKPGAACFDNPLSAAAGDKGAPQGLYSIREDALEVQRNASNYSNTSRDALLPGSGAGPGEGSPPRRPDGSRGSLEAALAPQDGYQQGEAGQQELRWSGSLGSASTTGSSDWSEGWGTGGELVSLSDLQFSRIIGEGSFGRVYLGKWRETTVAIKLLSQPLMPGQHGIGEHAAIGANLQKARSAKSSSVLDELRKETQLMSVLRHPNIVMFLGACSAPPCMVTEFCARGSLLDILQRARECPAAAAELGWQRRLNMALEAAKGMLYLHSRVDVVLHRDLKSANLLVDKHWRVKVADFNLSRVMHASTVVSSVSATNPRWMAPEVLAGKRYDCAADVYSFGIILWELMTWQIPWEDLGPWQVVILVVDQQQRPELPQDLLALPGSPLRCPGPYLELMQQCWATDPAQRPSFERVISLLRSVIEAESQPAQAHAAAQQLPQARGTAGQGCPHVP</sequence>
<dbReference type="InterPro" id="IPR011009">
    <property type="entry name" value="Kinase-like_dom_sf"/>
</dbReference>
<feature type="signal peptide" evidence="9">
    <location>
        <begin position="1"/>
        <end position="25"/>
    </location>
</feature>
<dbReference type="GO" id="GO:0005524">
    <property type="term" value="F:ATP binding"/>
    <property type="evidence" value="ECO:0007669"/>
    <property type="project" value="UniProtKB-UniRule"/>
</dbReference>
<gene>
    <name evidence="11" type="ORF">CVIRNUC_007314</name>
</gene>
<dbReference type="InterPro" id="IPR017441">
    <property type="entry name" value="Protein_kinase_ATP_BS"/>
</dbReference>
<keyword evidence="8" id="KW-0812">Transmembrane</keyword>
<dbReference type="PANTHER" id="PTHR44329:SF298">
    <property type="entry name" value="MIXED LINEAGE KINASE DOMAIN-LIKE PROTEIN"/>
    <property type="match status" value="1"/>
</dbReference>
<dbReference type="InterPro" id="IPR051681">
    <property type="entry name" value="Ser/Thr_Kinases-Pseudokinases"/>
</dbReference>
<feature type="region of interest" description="Disordered" evidence="7">
    <location>
        <begin position="847"/>
        <end position="868"/>
    </location>
</feature>
<keyword evidence="8" id="KW-1133">Transmembrane helix</keyword>
<dbReference type="InterPro" id="IPR000719">
    <property type="entry name" value="Prot_kinase_dom"/>
</dbReference>
<dbReference type="Proteomes" id="UP001314263">
    <property type="component" value="Unassembled WGS sequence"/>
</dbReference>
<keyword evidence="3 6" id="KW-0547">Nucleotide-binding</keyword>
<dbReference type="Gene3D" id="3.30.200.20">
    <property type="entry name" value="Phosphorylase Kinase, domain 1"/>
    <property type="match status" value="1"/>
</dbReference>
<feature type="binding site" evidence="6">
    <location>
        <position position="571"/>
    </location>
    <ligand>
        <name>ATP</name>
        <dbReference type="ChEBI" id="CHEBI:30616"/>
    </ligand>
</feature>
<dbReference type="PROSITE" id="PS00108">
    <property type="entry name" value="PROTEIN_KINASE_ST"/>
    <property type="match status" value="1"/>
</dbReference>
<dbReference type="GO" id="GO:0004674">
    <property type="term" value="F:protein serine/threonine kinase activity"/>
    <property type="evidence" value="ECO:0007669"/>
    <property type="project" value="UniProtKB-KW"/>
</dbReference>
<dbReference type="InterPro" id="IPR001245">
    <property type="entry name" value="Ser-Thr/Tyr_kinase_cat_dom"/>
</dbReference>
<evidence type="ECO:0000256" key="8">
    <source>
        <dbReference type="SAM" id="Phobius"/>
    </source>
</evidence>
<name>A0AAV1I9R8_9CHLO</name>
<feature type="region of interest" description="Disordered" evidence="7">
    <location>
        <begin position="387"/>
        <end position="421"/>
    </location>
</feature>
<accession>A0AAV1I9R8</accession>
<evidence type="ECO:0000256" key="6">
    <source>
        <dbReference type="PROSITE-ProRule" id="PRU10141"/>
    </source>
</evidence>
<evidence type="ECO:0000259" key="10">
    <source>
        <dbReference type="PROSITE" id="PS50011"/>
    </source>
</evidence>
<organism evidence="11 12">
    <name type="scientific">Coccomyxa viridis</name>
    <dbReference type="NCBI Taxonomy" id="1274662"/>
    <lineage>
        <taxon>Eukaryota</taxon>
        <taxon>Viridiplantae</taxon>
        <taxon>Chlorophyta</taxon>
        <taxon>core chlorophytes</taxon>
        <taxon>Trebouxiophyceae</taxon>
        <taxon>Trebouxiophyceae incertae sedis</taxon>
        <taxon>Coccomyxaceae</taxon>
        <taxon>Coccomyxa</taxon>
    </lineage>
</organism>
<proteinExistence type="predicted"/>
<dbReference type="InterPro" id="IPR008271">
    <property type="entry name" value="Ser/Thr_kinase_AS"/>
</dbReference>
<dbReference type="CDD" id="cd13999">
    <property type="entry name" value="STKc_MAP3K-like"/>
    <property type="match status" value="1"/>
</dbReference>
<keyword evidence="8" id="KW-0472">Membrane</keyword>
<keyword evidence="9" id="KW-0732">Signal</keyword>
<feature type="compositionally biased region" description="Low complexity" evidence="7">
    <location>
        <begin position="847"/>
        <end position="856"/>
    </location>
</feature>
<protein>
    <recommendedName>
        <fullName evidence="10">Protein kinase domain-containing protein</fullName>
    </recommendedName>
</protein>
<evidence type="ECO:0000313" key="12">
    <source>
        <dbReference type="Proteomes" id="UP001314263"/>
    </source>
</evidence>
<feature type="transmembrane region" description="Helical" evidence="8">
    <location>
        <begin position="353"/>
        <end position="376"/>
    </location>
</feature>
<keyword evidence="4" id="KW-0418">Kinase</keyword>
<feature type="region of interest" description="Disordered" evidence="7">
    <location>
        <begin position="458"/>
        <end position="491"/>
    </location>
</feature>
<evidence type="ECO:0000256" key="3">
    <source>
        <dbReference type="ARBA" id="ARBA00022741"/>
    </source>
</evidence>
<comment type="caution">
    <text evidence="11">The sequence shown here is derived from an EMBL/GenBank/DDBJ whole genome shotgun (WGS) entry which is preliminary data.</text>
</comment>
<feature type="domain" description="Protein kinase" evidence="10">
    <location>
        <begin position="544"/>
        <end position="837"/>
    </location>
</feature>
<evidence type="ECO:0000256" key="2">
    <source>
        <dbReference type="ARBA" id="ARBA00022679"/>
    </source>
</evidence>
<dbReference type="SMART" id="SM00220">
    <property type="entry name" value="S_TKc"/>
    <property type="match status" value="1"/>
</dbReference>
<keyword evidence="5 6" id="KW-0067">ATP-binding</keyword>
<dbReference type="AlphaFoldDB" id="A0AAV1I9R8"/>
<reference evidence="11 12" key="1">
    <citation type="submission" date="2023-10" db="EMBL/GenBank/DDBJ databases">
        <authorList>
            <person name="Maclean D."/>
            <person name="Macfadyen A."/>
        </authorList>
    </citation>
    <scope>NUCLEOTIDE SEQUENCE [LARGE SCALE GENOMIC DNA]</scope>
</reference>
<feature type="region of interest" description="Disordered" evidence="7">
    <location>
        <begin position="55"/>
        <end position="84"/>
    </location>
</feature>
<dbReference type="SUPFAM" id="SSF56112">
    <property type="entry name" value="Protein kinase-like (PK-like)"/>
    <property type="match status" value="1"/>
</dbReference>
<feature type="compositionally biased region" description="Polar residues" evidence="7">
    <location>
        <begin position="55"/>
        <end position="66"/>
    </location>
</feature>
<evidence type="ECO:0000256" key="1">
    <source>
        <dbReference type="ARBA" id="ARBA00022527"/>
    </source>
</evidence>
<dbReference type="Gene3D" id="1.10.510.10">
    <property type="entry name" value="Transferase(Phosphotransferase) domain 1"/>
    <property type="match status" value="1"/>
</dbReference>
<dbReference type="PROSITE" id="PS50011">
    <property type="entry name" value="PROTEIN_KINASE_DOM"/>
    <property type="match status" value="1"/>
</dbReference>
<evidence type="ECO:0000256" key="9">
    <source>
        <dbReference type="SAM" id="SignalP"/>
    </source>
</evidence>
<dbReference type="PROSITE" id="PS00107">
    <property type="entry name" value="PROTEIN_KINASE_ATP"/>
    <property type="match status" value="1"/>
</dbReference>
<dbReference type="EMBL" id="CAUYUE010000010">
    <property type="protein sequence ID" value="CAK0784111.1"/>
    <property type="molecule type" value="Genomic_DNA"/>
</dbReference>
<evidence type="ECO:0000313" key="11">
    <source>
        <dbReference type="EMBL" id="CAK0784111.1"/>
    </source>
</evidence>
<evidence type="ECO:0000256" key="5">
    <source>
        <dbReference type="ARBA" id="ARBA00022840"/>
    </source>
</evidence>
<keyword evidence="1" id="KW-0723">Serine/threonine-protein kinase</keyword>
<dbReference type="PANTHER" id="PTHR44329">
    <property type="entry name" value="SERINE/THREONINE-PROTEIN KINASE TNNI3K-RELATED"/>
    <property type="match status" value="1"/>
</dbReference>
<evidence type="ECO:0000256" key="4">
    <source>
        <dbReference type="ARBA" id="ARBA00022777"/>
    </source>
</evidence>
<feature type="chain" id="PRO_5043852717" description="Protein kinase domain-containing protein" evidence="9">
    <location>
        <begin position="26"/>
        <end position="868"/>
    </location>
</feature>
<dbReference type="Pfam" id="PF07714">
    <property type="entry name" value="PK_Tyr_Ser-Thr"/>
    <property type="match status" value="1"/>
</dbReference>
<keyword evidence="12" id="KW-1185">Reference proteome</keyword>
<keyword evidence="2" id="KW-0808">Transferase</keyword>
<evidence type="ECO:0000256" key="7">
    <source>
        <dbReference type="SAM" id="MobiDB-lite"/>
    </source>
</evidence>